<protein>
    <submittedName>
        <fullName evidence="1">Uncharacterized protein</fullName>
    </submittedName>
</protein>
<sequence length="140" mass="15889">MKKCTYSISTQTSPVRPTLIKNKNKDERMYVVFNNRQNNEKCRYDLLDDKDLMSENTKRFETRCRIEAGTGAEIENGAGVEMECVAGTRINSLSGIANGTVLELELHEIDRNIESKKQPVGATAGGRLVNYKQVKRFNER</sequence>
<evidence type="ECO:0000313" key="2">
    <source>
        <dbReference type="Proteomes" id="UP000299102"/>
    </source>
</evidence>
<organism evidence="1 2">
    <name type="scientific">Eumeta variegata</name>
    <name type="common">Bagworm moth</name>
    <name type="synonym">Eumeta japonica</name>
    <dbReference type="NCBI Taxonomy" id="151549"/>
    <lineage>
        <taxon>Eukaryota</taxon>
        <taxon>Metazoa</taxon>
        <taxon>Ecdysozoa</taxon>
        <taxon>Arthropoda</taxon>
        <taxon>Hexapoda</taxon>
        <taxon>Insecta</taxon>
        <taxon>Pterygota</taxon>
        <taxon>Neoptera</taxon>
        <taxon>Endopterygota</taxon>
        <taxon>Lepidoptera</taxon>
        <taxon>Glossata</taxon>
        <taxon>Ditrysia</taxon>
        <taxon>Tineoidea</taxon>
        <taxon>Psychidae</taxon>
        <taxon>Oiketicinae</taxon>
        <taxon>Eumeta</taxon>
    </lineage>
</organism>
<dbReference type="AlphaFoldDB" id="A0A4C1SGD1"/>
<reference evidence="1 2" key="1">
    <citation type="journal article" date="2019" name="Commun. Biol.">
        <title>The bagworm genome reveals a unique fibroin gene that provides high tensile strength.</title>
        <authorList>
            <person name="Kono N."/>
            <person name="Nakamura H."/>
            <person name="Ohtoshi R."/>
            <person name="Tomita M."/>
            <person name="Numata K."/>
            <person name="Arakawa K."/>
        </authorList>
    </citation>
    <scope>NUCLEOTIDE SEQUENCE [LARGE SCALE GENOMIC DNA]</scope>
</reference>
<comment type="caution">
    <text evidence="1">The sequence shown here is derived from an EMBL/GenBank/DDBJ whole genome shotgun (WGS) entry which is preliminary data.</text>
</comment>
<dbReference type="Proteomes" id="UP000299102">
    <property type="component" value="Unassembled WGS sequence"/>
</dbReference>
<keyword evidence="2" id="KW-1185">Reference proteome</keyword>
<evidence type="ECO:0000313" key="1">
    <source>
        <dbReference type="EMBL" id="GBP00946.1"/>
    </source>
</evidence>
<proteinExistence type="predicted"/>
<gene>
    <name evidence="1" type="ORF">EVAR_89583_1</name>
</gene>
<accession>A0A4C1SGD1</accession>
<name>A0A4C1SGD1_EUMVA</name>
<dbReference type="EMBL" id="BGZK01003403">
    <property type="protein sequence ID" value="GBP00946.1"/>
    <property type="molecule type" value="Genomic_DNA"/>
</dbReference>